<gene>
    <name evidence="1" type="ORF">N177_3968</name>
</gene>
<comment type="caution">
    <text evidence="1">The sequence shown here is derived from an EMBL/GenBank/DDBJ whole genome shotgun (WGS) entry which is preliminary data.</text>
</comment>
<dbReference type="GO" id="GO:0008115">
    <property type="term" value="F:sarcosine oxidase activity"/>
    <property type="evidence" value="ECO:0007669"/>
    <property type="project" value="UniProtKB-EC"/>
</dbReference>
<dbReference type="InterPro" id="IPR007375">
    <property type="entry name" value="SoxG"/>
</dbReference>
<keyword evidence="1" id="KW-0560">Oxidoreductase</keyword>
<dbReference type="EMBL" id="AWXZ01000040">
    <property type="protein sequence ID" value="ESR22831.1"/>
    <property type="molecule type" value="Genomic_DNA"/>
</dbReference>
<keyword evidence="2" id="KW-1185">Reference proteome</keyword>
<dbReference type="Gene3D" id="3.30.1360.120">
    <property type="entry name" value="Probable tRNA modification gtpase trme, domain 1"/>
    <property type="match status" value="1"/>
</dbReference>
<sequence>MSDARRRSPLHGRSEISSGEAATVREHAFLGKLVLRGAPGDIAPALRELTGTAGPEDACRSASSNGRSVLWIGPDEHWLVVPAETEIELARDLDSRLAGVRHHVVDVTDYHVAIGLSGTKAWEVLAKLTPFDVHPKAFAVGAVAGTVIGRGQGVLWRPAEGSALDSDYIVFIRSSMADYLWCLLAEAGRQFGMTPETPIGGETWRLAR</sequence>
<dbReference type="AlphaFoldDB" id="V4R9F4"/>
<evidence type="ECO:0000313" key="2">
    <source>
        <dbReference type="Proteomes" id="UP000017819"/>
    </source>
</evidence>
<dbReference type="EC" id="1.5.3.1" evidence="1"/>
<dbReference type="InterPro" id="IPR027266">
    <property type="entry name" value="TrmE/GcvT-like"/>
</dbReference>
<reference evidence="1 2" key="1">
    <citation type="journal article" date="2014" name="Genome Announc.">
        <title>Draft Genome Sequence of Lutibaculum baratangense Strain AMV1T, Isolated from a Mud Volcano in Andamans, India.</title>
        <authorList>
            <person name="Singh A."/>
            <person name="Sreenivas A."/>
            <person name="Sathyanarayana Reddy G."/>
            <person name="Pinnaka A.K."/>
            <person name="Shivaji S."/>
        </authorList>
    </citation>
    <scope>NUCLEOTIDE SEQUENCE [LARGE SCALE GENOMIC DNA]</scope>
    <source>
        <strain evidence="1 2">AMV1</strain>
    </source>
</reference>
<dbReference type="SUPFAM" id="SSF103025">
    <property type="entry name" value="Folate-binding domain"/>
    <property type="match status" value="1"/>
</dbReference>
<dbReference type="Pfam" id="PF04268">
    <property type="entry name" value="SoxG"/>
    <property type="match status" value="1"/>
</dbReference>
<organism evidence="1 2">
    <name type="scientific">Lutibaculum baratangense AMV1</name>
    <dbReference type="NCBI Taxonomy" id="631454"/>
    <lineage>
        <taxon>Bacteria</taxon>
        <taxon>Pseudomonadati</taxon>
        <taxon>Pseudomonadota</taxon>
        <taxon>Alphaproteobacteria</taxon>
        <taxon>Hyphomicrobiales</taxon>
        <taxon>Tepidamorphaceae</taxon>
        <taxon>Lutibaculum</taxon>
    </lineage>
</organism>
<dbReference type="Gene3D" id="3.30.70.1520">
    <property type="entry name" value="Heterotetrameric sarcosine oxidase"/>
    <property type="match status" value="1"/>
</dbReference>
<dbReference type="RefSeq" id="WP_023434077.1">
    <property type="nucleotide sequence ID" value="NZ_AWXZ01000040.1"/>
</dbReference>
<dbReference type="eggNOG" id="COG4583">
    <property type="taxonomic scope" value="Bacteria"/>
</dbReference>
<dbReference type="OrthoDB" id="9814782at2"/>
<proteinExistence type="predicted"/>
<accession>V4R9F4</accession>
<name>V4R9F4_9HYPH</name>
<dbReference type="STRING" id="631454.N177_3968"/>
<dbReference type="PATRIC" id="fig|631454.5.peg.3920"/>
<protein>
    <submittedName>
        <fullName evidence="1">Sarcosine oxidase gamma subunit</fullName>
        <ecNumber evidence="1">1.5.3.1</ecNumber>
    </submittedName>
</protein>
<dbReference type="Proteomes" id="UP000017819">
    <property type="component" value="Unassembled WGS sequence"/>
</dbReference>
<evidence type="ECO:0000313" key="1">
    <source>
        <dbReference type="EMBL" id="ESR22831.1"/>
    </source>
</evidence>